<organism evidence="8 9">
    <name type="scientific">Sphagnum troendelagicum</name>
    <dbReference type="NCBI Taxonomy" id="128251"/>
    <lineage>
        <taxon>Eukaryota</taxon>
        <taxon>Viridiplantae</taxon>
        <taxon>Streptophyta</taxon>
        <taxon>Embryophyta</taxon>
        <taxon>Bryophyta</taxon>
        <taxon>Sphagnophytina</taxon>
        <taxon>Sphagnopsida</taxon>
        <taxon>Sphagnales</taxon>
        <taxon>Sphagnaceae</taxon>
        <taxon>Sphagnum</taxon>
    </lineage>
</organism>
<feature type="region of interest" description="Disordered" evidence="6">
    <location>
        <begin position="42"/>
        <end position="191"/>
    </location>
</feature>
<dbReference type="InterPro" id="IPR044810">
    <property type="entry name" value="WRKY_plant"/>
</dbReference>
<evidence type="ECO:0000256" key="4">
    <source>
        <dbReference type="ARBA" id="ARBA00023163"/>
    </source>
</evidence>
<protein>
    <recommendedName>
        <fullName evidence="7">WRKY domain-containing protein</fullName>
    </recommendedName>
</protein>
<dbReference type="InterPro" id="IPR036576">
    <property type="entry name" value="WRKY_dom_sf"/>
</dbReference>
<dbReference type="PROSITE" id="PS50811">
    <property type="entry name" value="WRKY"/>
    <property type="match status" value="1"/>
</dbReference>
<dbReference type="Pfam" id="PF03106">
    <property type="entry name" value="WRKY"/>
    <property type="match status" value="1"/>
</dbReference>
<evidence type="ECO:0000256" key="2">
    <source>
        <dbReference type="ARBA" id="ARBA00023015"/>
    </source>
</evidence>
<feature type="compositionally biased region" description="Low complexity" evidence="6">
    <location>
        <begin position="260"/>
        <end position="271"/>
    </location>
</feature>
<evidence type="ECO:0000313" key="8">
    <source>
        <dbReference type="EMBL" id="CAK9207135.1"/>
    </source>
</evidence>
<feature type="compositionally biased region" description="Acidic residues" evidence="6">
    <location>
        <begin position="107"/>
        <end position="122"/>
    </location>
</feature>
<name>A0ABP0TXS2_9BRYO</name>
<dbReference type="Gene3D" id="2.20.25.80">
    <property type="entry name" value="WRKY domain"/>
    <property type="match status" value="1"/>
</dbReference>
<dbReference type="SMART" id="SM00774">
    <property type="entry name" value="WRKY"/>
    <property type="match status" value="1"/>
</dbReference>
<evidence type="ECO:0000256" key="6">
    <source>
        <dbReference type="SAM" id="MobiDB-lite"/>
    </source>
</evidence>
<keyword evidence="9" id="KW-1185">Reference proteome</keyword>
<accession>A0ABP0TXS2</accession>
<dbReference type="Proteomes" id="UP001497512">
    <property type="component" value="Chromosome 15"/>
</dbReference>
<keyword evidence="4" id="KW-0804">Transcription</keyword>
<dbReference type="InterPro" id="IPR003657">
    <property type="entry name" value="WRKY_dom"/>
</dbReference>
<dbReference type="PANTHER" id="PTHR31221">
    <property type="entry name" value="WRKY TRANSCRIPTION FACTOR PROTEIN 1-RELATED"/>
    <property type="match status" value="1"/>
</dbReference>
<feature type="region of interest" description="Disordered" evidence="6">
    <location>
        <begin position="254"/>
        <end position="299"/>
    </location>
</feature>
<evidence type="ECO:0000313" key="9">
    <source>
        <dbReference type="Proteomes" id="UP001497512"/>
    </source>
</evidence>
<proteinExistence type="predicted"/>
<dbReference type="PANTHER" id="PTHR31221:SF334">
    <property type="entry name" value="WRKY TRANSCRIPTION FACTOR 57-RELATED"/>
    <property type="match status" value="1"/>
</dbReference>
<comment type="subcellular location">
    <subcellularLocation>
        <location evidence="1">Nucleus</location>
    </subcellularLocation>
</comment>
<reference evidence="8" key="1">
    <citation type="submission" date="2024-02" db="EMBL/GenBank/DDBJ databases">
        <authorList>
            <consortium name="ELIXIR-Norway"/>
            <consortium name="Elixir Norway"/>
        </authorList>
    </citation>
    <scope>NUCLEOTIDE SEQUENCE</scope>
</reference>
<keyword evidence="3" id="KW-0238">DNA-binding</keyword>
<evidence type="ECO:0000256" key="1">
    <source>
        <dbReference type="ARBA" id="ARBA00004123"/>
    </source>
</evidence>
<evidence type="ECO:0000256" key="3">
    <source>
        <dbReference type="ARBA" id="ARBA00023125"/>
    </source>
</evidence>
<dbReference type="EMBL" id="OZ019907">
    <property type="protein sequence ID" value="CAK9207135.1"/>
    <property type="molecule type" value="Genomic_DNA"/>
</dbReference>
<keyword evidence="2" id="KW-0805">Transcription regulation</keyword>
<evidence type="ECO:0000256" key="5">
    <source>
        <dbReference type="ARBA" id="ARBA00023242"/>
    </source>
</evidence>
<sequence length="309" mass="33644">MRGLLCKRLIGATICAPGVLLLRPSSKPTLAFRKRSVSLAWSSAPRKKKARRSLPSAPLTVGNSKTSHVVREEKEEEEDDDHGDDDDDEEAAVELKVAELGIRDAAEGEEEASAAEEEEEEGGGGGGGGGGDDEEEAVEAGESFQNEGGVPFKQHMASVSSDREDLRPSPSFSIKAGKKGGPKRVREPRYAIQTRSKIDVLEDGYKWRKYGQKAVKNSPHPRSYYRCTNQKCPVRKRVERSAEDTGLVITTYEGTHIHVNPPTTNSRNSSSDVYPPTSPPLADTRENGGPGKNSDESKQLCACTSWVHK</sequence>
<evidence type="ECO:0000259" key="7">
    <source>
        <dbReference type="PROSITE" id="PS50811"/>
    </source>
</evidence>
<dbReference type="SUPFAM" id="SSF118290">
    <property type="entry name" value="WRKY DNA-binding domain"/>
    <property type="match status" value="1"/>
</dbReference>
<feature type="domain" description="WRKY" evidence="7">
    <location>
        <begin position="196"/>
        <end position="261"/>
    </location>
</feature>
<keyword evidence="5" id="KW-0539">Nucleus</keyword>
<feature type="compositionally biased region" description="Acidic residues" evidence="6">
    <location>
        <begin position="74"/>
        <end position="92"/>
    </location>
</feature>
<gene>
    <name evidence="8" type="ORF">CSSPTR1EN2_LOCUS8697</name>
</gene>